<evidence type="ECO:0000313" key="1">
    <source>
        <dbReference type="EMBL" id="GBP29255.1"/>
    </source>
</evidence>
<reference evidence="1 2" key="1">
    <citation type="journal article" date="2019" name="Commun. Biol.">
        <title>The bagworm genome reveals a unique fibroin gene that provides high tensile strength.</title>
        <authorList>
            <person name="Kono N."/>
            <person name="Nakamura H."/>
            <person name="Ohtoshi R."/>
            <person name="Tomita M."/>
            <person name="Numata K."/>
            <person name="Arakawa K."/>
        </authorList>
    </citation>
    <scope>NUCLEOTIDE SEQUENCE [LARGE SCALE GENOMIC DNA]</scope>
</reference>
<protein>
    <submittedName>
        <fullName evidence="1">Uncharacterized protein</fullName>
    </submittedName>
</protein>
<dbReference type="AlphaFoldDB" id="A0A4C1US24"/>
<proteinExistence type="predicted"/>
<comment type="caution">
    <text evidence="1">The sequence shown here is derived from an EMBL/GenBank/DDBJ whole genome shotgun (WGS) entry which is preliminary data.</text>
</comment>
<accession>A0A4C1US24</accession>
<sequence length="220" mass="23962">MTSKGNHTLGWRLLAAPARAARAAPCPVAAPAPFLKAARLRVVGCLIDTPRPRRSASRSPLRYRPPATTFAYFMVEGKTSRRVIREQLVTVAHQCYIRNTRGITSALVASWEAIGYLMEDDRPEREAEFEFVTCLSTLRSARCAVARRAQSPDKAIALEPGRAFISRQNGSSAAVNNDITTFDRRAIRPAGAQTAAASLKNDGERSSCALFSLLGVSPFI</sequence>
<dbReference type="EMBL" id="BGZK01000217">
    <property type="protein sequence ID" value="GBP29255.1"/>
    <property type="molecule type" value="Genomic_DNA"/>
</dbReference>
<evidence type="ECO:0000313" key="2">
    <source>
        <dbReference type="Proteomes" id="UP000299102"/>
    </source>
</evidence>
<keyword evidence="2" id="KW-1185">Reference proteome</keyword>
<organism evidence="1 2">
    <name type="scientific">Eumeta variegata</name>
    <name type="common">Bagworm moth</name>
    <name type="synonym">Eumeta japonica</name>
    <dbReference type="NCBI Taxonomy" id="151549"/>
    <lineage>
        <taxon>Eukaryota</taxon>
        <taxon>Metazoa</taxon>
        <taxon>Ecdysozoa</taxon>
        <taxon>Arthropoda</taxon>
        <taxon>Hexapoda</taxon>
        <taxon>Insecta</taxon>
        <taxon>Pterygota</taxon>
        <taxon>Neoptera</taxon>
        <taxon>Endopterygota</taxon>
        <taxon>Lepidoptera</taxon>
        <taxon>Glossata</taxon>
        <taxon>Ditrysia</taxon>
        <taxon>Tineoidea</taxon>
        <taxon>Psychidae</taxon>
        <taxon>Oiketicinae</taxon>
        <taxon>Eumeta</taxon>
    </lineage>
</organism>
<name>A0A4C1US24_EUMVA</name>
<dbReference type="Proteomes" id="UP000299102">
    <property type="component" value="Unassembled WGS sequence"/>
</dbReference>
<gene>
    <name evidence="1" type="ORF">EVAR_20618_1</name>
</gene>